<evidence type="ECO:0000256" key="4">
    <source>
        <dbReference type="ARBA" id="ARBA00023015"/>
    </source>
</evidence>
<dbReference type="InterPro" id="IPR001138">
    <property type="entry name" value="Zn2Cys6_DnaBD"/>
</dbReference>
<keyword evidence="10" id="KW-1185">Reference proteome</keyword>
<dbReference type="CDD" id="cd12148">
    <property type="entry name" value="fungal_TF_MHR"/>
    <property type="match status" value="1"/>
</dbReference>
<dbReference type="GO" id="GO:0043565">
    <property type="term" value="F:sequence-specific DNA binding"/>
    <property type="evidence" value="ECO:0007669"/>
    <property type="project" value="TreeGrafter"/>
</dbReference>
<evidence type="ECO:0000256" key="6">
    <source>
        <dbReference type="ARBA" id="ARBA00023163"/>
    </source>
</evidence>
<comment type="subcellular location">
    <subcellularLocation>
        <location evidence="1">Nucleus</location>
    </subcellularLocation>
</comment>
<dbReference type="InterPro" id="IPR007219">
    <property type="entry name" value="XnlR_reg_dom"/>
</dbReference>
<evidence type="ECO:0000313" key="9">
    <source>
        <dbReference type="EMBL" id="PMD48589.1"/>
    </source>
</evidence>
<evidence type="ECO:0000256" key="2">
    <source>
        <dbReference type="ARBA" id="ARBA00022723"/>
    </source>
</evidence>
<accession>A0A2J6SCV6</accession>
<evidence type="ECO:0000256" key="7">
    <source>
        <dbReference type="ARBA" id="ARBA00023242"/>
    </source>
</evidence>
<keyword evidence="3" id="KW-0862">Zinc</keyword>
<keyword evidence="5" id="KW-0238">DNA-binding</keyword>
<evidence type="ECO:0000256" key="5">
    <source>
        <dbReference type="ARBA" id="ARBA00023125"/>
    </source>
</evidence>
<dbReference type="GO" id="GO:0045944">
    <property type="term" value="P:positive regulation of transcription by RNA polymerase II"/>
    <property type="evidence" value="ECO:0007669"/>
    <property type="project" value="TreeGrafter"/>
</dbReference>
<dbReference type="CDD" id="cd00067">
    <property type="entry name" value="GAL4"/>
    <property type="match status" value="1"/>
</dbReference>
<proteinExistence type="predicted"/>
<evidence type="ECO:0000256" key="1">
    <source>
        <dbReference type="ARBA" id="ARBA00004123"/>
    </source>
</evidence>
<dbReference type="InterPro" id="IPR052202">
    <property type="entry name" value="Yeast_MetPath_Reg"/>
</dbReference>
<evidence type="ECO:0000313" key="10">
    <source>
        <dbReference type="Proteomes" id="UP000235786"/>
    </source>
</evidence>
<keyword evidence="4" id="KW-0805">Transcription regulation</keyword>
<protein>
    <recommendedName>
        <fullName evidence="8">Xylanolytic transcriptional activator regulatory domain-containing protein</fullName>
    </recommendedName>
</protein>
<feature type="domain" description="Xylanolytic transcriptional activator regulatory" evidence="8">
    <location>
        <begin position="297"/>
        <end position="371"/>
    </location>
</feature>
<dbReference type="PANTHER" id="PTHR47782:SF2">
    <property type="entry name" value="TRANSCRIPTION FACTOR, PUTATIVE (AFU_ORTHOLOGUE AFUA_4G12570)-RELATED"/>
    <property type="match status" value="1"/>
</dbReference>
<dbReference type="InterPro" id="IPR036864">
    <property type="entry name" value="Zn2-C6_fun-type_DNA-bd_sf"/>
</dbReference>
<dbReference type="SMART" id="SM00906">
    <property type="entry name" value="Fungal_trans"/>
    <property type="match status" value="1"/>
</dbReference>
<evidence type="ECO:0000259" key="8">
    <source>
        <dbReference type="SMART" id="SM00906"/>
    </source>
</evidence>
<dbReference type="EMBL" id="KZ613937">
    <property type="protein sequence ID" value="PMD48589.1"/>
    <property type="molecule type" value="Genomic_DNA"/>
</dbReference>
<dbReference type="GO" id="GO:0006351">
    <property type="term" value="P:DNA-templated transcription"/>
    <property type="evidence" value="ECO:0007669"/>
    <property type="project" value="InterPro"/>
</dbReference>
<dbReference type="OrthoDB" id="5319458at2759"/>
<dbReference type="STRING" id="1149755.A0A2J6SCV6"/>
<dbReference type="Pfam" id="PF04082">
    <property type="entry name" value="Fungal_trans"/>
    <property type="match status" value="1"/>
</dbReference>
<reference evidence="9 10" key="1">
    <citation type="submission" date="2016-04" db="EMBL/GenBank/DDBJ databases">
        <title>A degradative enzymes factory behind the ericoid mycorrhizal symbiosis.</title>
        <authorList>
            <consortium name="DOE Joint Genome Institute"/>
            <person name="Martino E."/>
            <person name="Morin E."/>
            <person name="Grelet G."/>
            <person name="Kuo A."/>
            <person name="Kohler A."/>
            <person name="Daghino S."/>
            <person name="Barry K."/>
            <person name="Choi C."/>
            <person name="Cichocki N."/>
            <person name="Clum A."/>
            <person name="Copeland A."/>
            <person name="Hainaut M."/>
            <person name="Haridas S."/>
            <person name="Labutti K."/>
            <person name="Lindquist E."/>
            <person name="Lipzen A."/>
            <person name="Khouja H.-R."/>
            <person name="Murat C."/>
            <person name="Ohm R."/>
            <person name="Olson A."/>
            <person name="Spatafora J."/>
            <person name="Veneault-Fourrey C."/>
            <person name="Henrissat B."/>
            <person name="Grigoriev I."/>
            <person name="Martin F."/>
            <person name="Perotto S."/>
        </authorList>
    </citation>
    <scope>NUCLEOTIDE SEQUENCE [LARGE SCALE GENOMIC DNA]</scope>
    <source>
        <strain evidence="9 10">F</strain>
    </source>
</reference>
<dbReference type="Gene3D" id="4.10.240.10">
    <property type="entry name" value="Zn(2)-C6 fungal-type DNA-binding domain"/>
    <property type="match status" value="1"/>
</dbReference>
<dbReference type="GO" id="GO:0000981">
    <property type="term" value="F:DNA-binding transcription factor activity, RNA polymerase II-specific"/>
    <property type="evidence" value="ECO:0007669"/>
    <property type="project" value="InterPro"/>
</dbReference>
<keyword evidence="7" id="KW-0539">Nucleus</keyword>
<dbReference type="AlphaFoldDB" id="A0A2J6SCV6"/>
<sequence length="644" mass="71730">MTRTGPSAADTPLLRVSRPVSACSRYARSNSKKCDGKLPACTACEKSGRAGECSSANDQFAKGKERSYVASLESRVEKLEKRIAYARSRKASVAMHDGEEPVEAPDRKDSLATIRAAIHGKAARRREAADVNELVSDFGFLSVNATTRDFESSTTNMTFARLILAAANNEPVPKSKPFQLPSRPAAMALVQYYLDNVFALFPVFSETALFNALDAVYQENGRPVTDFEHWLLYMVLAIGATGQSRSNHDAFYADGVLWVGRALRYADRVLMPGYVSQIQALVLLVQYSMLDPAHFDSWQLIGFACRAVVDLGFHQDPPKEQQTDKKTLELRRRIFYCVYSLDRSISMVHARSFSFTDDSTSVAFPSAPTLTSSAASGHAINGPQSIDTALLLFQLRQSQSSWYQELFQSSRDPLQNSSTYIWQMCQEMREWSESFPDSLPLAFKEFFDLELLYSYVYCLAPSCRVQAVTTYGKTLIFEYSIAYMQKIFPISRDPINTAFYTYHDALRVFFVGSQFLAVLSENQDDLLNGVVPYTPALAGAPPPPPLPSNAGVDNIDRSINCVTHIRETLKTFGHRWDDSKALLSSFETPAENLLTSLRHRKRGIEELSRSSHSPPSHISQLYDSSNMRAAFANSGALQGGRPGY</sequence>
<dbReference type="Proteomes" id="UP000235786">
    <property type="component" value="Unassembled WGS sequence"/>
</dbReference>
<evidence type="ECO:0000256" key="3">
    <source>
        <dbReference type="ARBA" id="ARBA00022833"/>
    </source>
</evidence>
<gene>
    <name evidence="9" type="ORF">L207DRAFT_539793</name>
</gene>
<dbReference type="PANTHER" id="PTHR47782">
    <property type="entry name" value="ZN(II)2CYS6 TRANSCRIPTION FACTOR (EUROFUNG)-RELATED"/>
    <property type="match status" value="1"/>
</dbReference>
<keyword evidence="6" id="KW-0804">Transcription</keyword>
<keyword evidence="2" id="KW-0479">Metal-binding</keyword>
<organism evidence="9 10">
    <name type="scientific">Hyaloscypha variabilis (strain UAMH 11265 / GT02V1 / F)</name>
    <name type="common">Meliniomyces variabilis</name>
    <dbReference type="NCBI Taxonomy" id="1149755"/>
    <lineage>
        <taxon>Eukaryota</taxon>
        <taxon>Fungi</taxon>
        <taxon>Dikarya</taxon>
        <taxon>Ascomycota</taxon>
        <taxon>Pezizomycotina</taxon>
        <taxon>Leotiomycetes</taxon>
        <taxon>Helotiales</taxon>
        <taxon>Hyaloscyphaceae</taxon>
        <taxon>Hyaloscypha</taxon>
        <taxon>Hyaloscypha variabilis</taxon>
    </lineage>
</organism>
<dbReference type="GO" id="GO:0005634">
    <property type="term" value="C:nucleus"/>
    <property type="evidence" value="ECO:0007669"/>
    <property type="project" value="UniProtKB-SubCell"/>
</dbReference>
<name>A0A2J6SCV6_HYAVF</name>
<dbReference type="GO" id="GO:0008270">
    <property type="term" value="F:zinc ion binding"/>
    <property type="evidence" value="ECO:0007669"/>
    <property type="project" value="InterPro"/>
</dbReference>